<protein>
    <submittedName>
        <fullName evidence="5">DNA repair protein rad8</fullName>
    </submittedName>
</protein>
<dbReference type="InterPro" id="IPR001650">
    <property type="entry name" value="Helicase_C-like"/>
</dbReference>
<dbReference type="GO" id="GO:0005634">
    <property type="term" value="C:nucleus"/>
    <property type="evidence" value="ECO:0007669"/>
    <property type="project" value="TreeGrafter"/>
</dbReference>
<organism evidence="5 6">
    <name type="scientific">Lasiodiplodia theobromae</name>
    <dbReference type="NCBI Taxonomy" id="45133"/>
    <lineage>
        <taxon>Eukaryota</taxon>
        <taxon>Fungi</taxon>
        <taxon>Dikarya</taxon>
        <taxon>Ascomycota</taxon>
        <taxon>Pezizomycotina</taxon>
        <taxon>Dothideomycetes</taxon>
        <taxon>Dothideomycetes incertae sedis</taxon>
        <taxon>Botryosphaeriales</taxon>
        <taxon>Botryosphaeriaceae</taxon>
        <taxon>Lasiodiplodia</taxon>
    </lineage>
</organism>
<feature type="domain" description="Helicase C-terminal" evidence="4">
    <location>
        <begin position="1"/>
        <end position="133"/>
    </location>
</feature>
<name>A0A5N5D1H7_9PEZI</name>
<dbReference type="GO" id="GO:0008094">
    <property type="term" value="F:ATP-dependent activity, acting on DNA"/>
    <property type="evidence" value="ECO:0007669"/>
    <property type="project" value="TreeGrafter"/>
</dbReference>
<dbReference type="Proteomes" id="UP000325902">
    <property type="component" value="Unassembled WGS sequence"/>
</dbReference>
<dbReference type="PANTHER" id="PTHR45626">
    <property type="entry name" value="TRANSCRIPTION TERMINATION FACTOR 2-RELATED"/>
    <property type="match status" value="1"/>
</dbReference>
<dbReference type="Gene3D" id="3.40.50.300">
    <property type="entry name" value="P-loop containing nucleotide triphosphate hydrolases"/>
    <property type="match status" value="1"/>
</dbReference>
<dbReference type="InterPro" id="IPR049730">
    <property type="entry name" value="SNF2/RAD54-like_C"/>
</dbReference>
<dbReference type="SMART" id="SM00490">
    <property type="entry name" value="HELICc"/>
    <property type="match status" value="1"/>
</dbReference>
<dbReference type="GO" id="GO:0006281">
    <property type="term" value="P:DNA repair"/>
    <property type="evidence" value="ECO:0007669"/>
    <property type="project" value="TreeGrafter"/>
</dbReference>
<dbReference type="CDD" id="cd18793">
    <property type="entry name" value="SF2_C_SNF"/>
    <property type="match status" value="1"/>
</dbReference>
<sequence length="143" mass="16057">MLDQIGKALFANNLCFERIDGSKSDSQRRTALDRFRNDPDCCILLASIGSAGVGLDLTVASCVHLMEPQWSPMAEEQALDRIHRMGQTRDVVATRYVVKNSIEEYVISVQEMKSKVIKQSFDAGAATEVSNLRERLMKYLEQS</sequence>
<dbReference type="Pfam" id="PF00271">
    <property type="entry name" value="Helicase_C"/>
    <property type="match status" value="1"/>
</dbReference>
<evidence type="ECO:0000313" key="6">
    <source>
        <dbReference type="Proteomes" id="UP000325902"/>
    </source>
</evidence>
<keyword evidence="3" id="KW-0067">ATP-binding</keyword>
<accession>A0A5N5D1H7</accession>
<dbReference type="PROSITE" id="PS51194">
    <property type="entry name" value="HELICASE_CTER"/>
    <property type="match status" value="1"/>
</dbReference>
<evidence type="ECO:0000256" key="1">
    <source>
        <dbReference type="ARBA" id="ARBA00022741"/>
    </source>
</evidence>
<dbReference type="GO" id="GO:0016787">
    <property type="term" value="F:hydrolase activity"/>
    <property type="evidence" value="ECO:0007669"/>
    <property type="project" value="UniProtKB-KW"/>
</dbReference>
<dbReference type="InterPro" id="IPR050628">
    <property type="entry name" value="SNF2_RAD54_helicase_TF"/>
</dbReference>
<dbReference type="InterPro" id="IPR027417">
    <property type="entry name" value="P-loop_NTPase"/>
</dbReference>
<dbReference type="AlphaFoldDB" id="A0A5N5D1H7"/>
<dbReference type="EMBL" id="VCHE01000100">
    <property type="protein sequence ID" value="KAB2571496.1"/>
    <property type="molecule type" value="Genomic_DNA"/>
</dbReference>
<evidence type="ECO:0000256" key="3">
    <source>
        <dbReference type="ARBA" id="ARBA00022840"/>
    </source>
</evidence>
<keyword evidence="1" id="KW-0547">Nucleotide-binding</keyword>
<gene>
    <name evidence="5" type="primary">rad8_1</name>
    <name evidence="5" type="ORF">DBV05_g9863</name>
</gene>
<proteinExistence type="predicted"/>
<comment type="caution">
    <text evidence="5">The sequence shown here is derived from an EMBL/GenBank/DDBJ whole genome shotgun (WGS) entry which is preliminary data.</text>
</comment>
<evidence type="ECO:0000256" key="2">
    <source>
        <dbReference type="ARBA" id="ARBA00022801"/>
    </source>
</evidence>
<evidence type="ECO:0000313" key="5">
    <source>
        <dbReference type="EMBL" id="KAB2571496.1"/>
    </source>
</evidence>
<keyword evidence="2" id="KW-0378">Hydrolase</keyword>
<dbReference type="OrthoDB" id="448448at2759"/>
<reference evidence="5 6" key="1">
    <citation type="journal article" date="2019" name="Sci. Rep.">
        <title>A multi-omics analysis of the grapevine pathogen Lasiodiplodia theobromae reveals that temperature affects the expression of virulence- and pathogenicity-related genes.</title>
        <authorList>
            <person name="Felix C."/>
            <person name="Meneses R."/>
            <person name="Goncalves M.F.M."/>
            <person name="Tilleman L."/>
            <person name="Duarte A.S."/>
            <person name="Jorrin-Novo J.V."/>
            <person name="Van de Peer Y."/>
            <person name="Deforce D."/>
            <person name="Van Nieuwerburgh F."/>
            <person name="Esteves A.C."/>
            <person name="Alves A."/>
        </authorList>
    </citation>
    <scope>NUCLEOTIDE SEQUENCE [LARGE SCALE GENOMIC DNA]</scope>
    <source>
        <strain evidence="5 6">LA-SOL3</strain>
    </source>
</reference>
<dbReference type="GO" id="GO:0005524">
    <property type="term" value="F:ATP binding"/>
    <property type="evidence" value="ECO:0007669"/>
    <property type="project" value="UniProtKB-KW"/>
</dbReference>
<evidence type="ECO:0000259" key="4">
    <source>
        <dbReference type="PROSITE" id="PS51194"/>
    </source>
</evidence>
<dbReference type="SUPFAM" id="SSF52540">
    <property type="entry name" value="P-loop containing nucleoside triphosphate hydrolases"/>
    <property type="match status" value="1"/>
</dbReference>
<keyword evidence="6" id="KW-1185">Reference proteome</keyword>